<dbReference type="Gene3D" id="3.40.50.1820">
    <property type="entry name" value="alpha/beta hydrolase"/>
    <property type="match status" value="1"/>
</dbReference>
<evidence type="ECO:0000313" key="7">
    <source>
        <dbReference type="Proteomes" id="UP000532936"/>
    </source>
</evidence>
<evidence type="ECO:0000313" key="6">
    <source>
        <dbReference type="EMBL" id="MBB3872010.1"/>
    </source>
</evidence>
<dbReference type="GO" id="GO:0008236">
    <property type="term" value="F:serine-type peptidase activity"/>
    <property type="evidence" value="ECO:0007669"/>
    <property type="project" value="InterPro"/>
</dbReference>
<dbReference type="PANTHER" id="PTHR10272:SF0">
    <property type="entry name" value="PLATELET-ACTIVATING FACTOR ACETYLHYDROLASE"/>
    <property type="match status" value="1"/>
</dbReference>
<dbReference type="RefSeq" id="WP_183196122.1">
    <property type="nucleotide sequence ID" value="NZ_JACIDA010000001.1"/>
</dbReference>
<proteinExistence type="predicted"/>
<keyword evidence="4" id="KW-0732">Signal</keyword>
<dbReference type="PANTHER" id="PTHR10272">
    <property type="entry name" value="PLATELET-ACTIVATING FACTOR ACETYLHYDROLASE"/>
    <property type="match status" value="1"/>
</dbReference>
<dbReference type="InterPro" id="IPR029058">
    <property type="entry name" value="AB_hydrolase_fold"/>
</dbReference>
<evidence type="ECO:0000256" key="1">
    <source>
        <dbReference type="ARBA" id="ARBA00022801"/>
    </source>
</evidence>
<keyword evidence="3" id="KW-0443">Lipid metabolism</keyword>
<protein>
    <submittedName>
        <fullName evidence="6">Putative dienelactone hydrolase</fullName>
    </submittedName>
</protein>
<dbReference type="GO" id="GO:0003847">
    <property type="term" value="F:1-alkyl-2-acetylglycerophosphocholine esterase activity"/>
    <property type="evidence" value="ECO:0007669"/>
    <property type="project" value="TreeGrafter"/>
</dbReference>
<accession>A0A7W6A5L4</accession>
<feature type="domain" description="Peptidase S9 prolyl oligopeptidase catalytic" evidence="5">
    <location>
        <begin position="91"/>
        <end position="173"/>
    </location>
</feature>
<reference evidence="6 7" key="1">
    <citation type="submission" date="2020-08" db="EMBL/GenBank/DDBJ databases">
        <title>Genomic Encyclopedia of Type Strains, Phase IV (KMG-IV): sequencing the most valuable type-strain genomes for metagenomic binning, comparative biology and taxonomic classification.</title>
        <authorList>
            <person name="Goeker M."/>
        </authorList>
    </citation>
    <scope>NUCLEOTIDE SEQUENCE [LARGE SCALE GENOMIC DNA]</scope>
    <source>
        <strain evidence="6 7">DSM 14878</strain>
    </source>
</reference>
<evidence type="ECO:0000259" key="5">
    <source>
        <dbReference type="Pfam" id="PF00326"/>
    </source>
</evidence>
<evidence type="ECO:0000256" key="3">
    <source>
        <dbReference type="ARBA" id="ARBA00023098"/>
    </source>
</evidence>
<feature type="chain" id="PRO_5030545231" evidence="4">
    <location>
        <begin position="19"/>
        <end position="321"/>
    </location>
</feature>
<dbReference type="InterPro" id="IPR001375">
    <property type="entry name" value="Peptidase_S9_cat"/>
</dbReference>
<dbReference type="EMBL" id="JACIDA010000001">
    <property type="protein sequence ID" value="MBB3872010.1"/>
    <property type="molecule type" value="Genomic_DNA"/>
</dbReference>
<comment type="caution">
    <text evidence="6">The sequence shown here is derived from an EMBL/GenBank/DDBJ whole genome shotgun (WGS) entry which is preliminary data.</text>
</comment>
<organism evidence="6 7">
    <name type="scientific">Brevundimonas mediterranea</name>
    <dbReference type="NCBI Taxonomy" id="74329"/>
    <lineage>
        <taxon>Bacteria</taxon>
        <taxon>Pseudomonadati</taxon>
        <taxon>Pseudomonadota</taxon>
        <taxon>Alphaproteobacteria</taxon>
        <taxon>Caulobacterales</taxon>
        <taxon>Caulobacteraceae</taxon>
        <taxon>Brevundimonas</taxon>
    </lineage>
</organism>
<name>A0A7W6A5L4_9CAUL</name>
<dbReference type="GO" id="GO:0016042">
    <property type="term" value="P:lipid catabolic process"/>
    <property type="evidence" value="ECO:0007669"/>
    <property type="project" value="UniProtKB-KW"/>
</dbReference>
<dbReference type="GO" id="GO:0006508">
    <property type="term" value="P:proteolysis"/>
    <property type="evidence" value="ECO:0007669"/>
    <property type="project" value="InterPro"/>
</dbReference>
<feature type="signal peptide" evidence="4">
    <location>
        <begin position="1"/>
        <end position="18"/>
    </location>
</feature>
<keyword evidence="1 6" id="KW-0378">Hydrolase</keyword>
<dbReference type="SUPFAM" id="SSF53474">
    <property type="entry name" value="alpha/beta-Hydrolases"/>
    <property type="match status" value="1"/>
</dbReference>
<sequence>MILLAALAALALQTPPSAAVPSAPPATTPAAQPAPQTVGFTRLEVADGAGPAIEVGIWTPPSNGTGDDARRPLIVISHGNGGDFRSHEATARALAQAGFTVAALTHTGDNWRDQSQAANVAQRPRQIHVLIDYLTGQWEDRGRIDPDRIGAFGFSSGGFSVLTAAGGKPDLSRVVDHCRAHPDFYDCRLVSAHPEAIQAAAVQEWVHDARIKAVVAAAPALGFTFTREGLSGLTQPVQLWRAEDDHVLPSPFYAEPVRDALPRPPEYRVVSGADHFDFLPPCSARLAAAAPIICVATPGFDRAAFNDDFNREVVRFFRQTL</sequence>
<evidence type="ECO:0000256" key="4">
    <source>
        <dbReference type="SAM" id="SignalP"/>
    </source>
</evidence>
<dbReference type="Proteomes" id="UP000532936">
    <property type="component" value="Unassembled WGS sequence"/>
</dbReference>
<dbReference type="InterPro" id="IPR016986">
    <property type="entry name" value="UCP031982_abhydr"/>
</dbReference>
<keyword evidence="2" id="KW-0442">Lipid degradation</keyword>
<gene>
    <name evidence="6" type="ORF">GGR11_001524</name>
</gene>
<evidence type="ECO:0000256" key="2">
    <source>
        <dbReference type="ARBA" id="ARBA00022963"/>
    </source>
</evidence>
<dbReference type="AlphaFoldDB" id="A0A7W6A5L4"/>
<dbReference type="PIRSF" id="PIRSF031982">
    <property type="entry name" value="UCP031982_abhydr"/>
    <property type="match status" value="1"/>
</dbReference>
<dbReference type="Pfam" id="PF00326">
    <property type="entry name" value="Peptidase_S9"/>
    <property type="match status" value="1"/>
</dbReference>